<dbReference type="PANTHER" id="PTHR42978:SF6">
    <property type="entry name" value="QUORUM-QUENCHING LACTONASE YTNP-RELATED"/>
    <property type="match status" value="1"/>
</dbReference>
<dbReference type="CDD" id="cd07720">
    <property type="entry name" value="OPHC2-like_MBL-fold"/>
    <property type="match status" value="1"/>
</dbReference>
<dbReference type="RefSeq" id="WP_120133670.1">
    <property type="nucleotide sequence ID" value="NZ_RAHH01000018.1"/>
</dbReference>
<protein>
    <submittedName>
        <fullName evidence="6">MBL fold metallo-hydrolase</fullName>
    </submittedName>
</protein>
<evidence type="ECO:0000256" key="2">
    <source>
        <dbReference type="ARBA" id="ARBA00022723"/>
    </source>
</evidence>
<evidence type="ECO:0000256" key="3">
    <source>
        <dbReference type="ARBA" id="ARBA00022801"/>
    </source>
</evidence>
<comment type="caution">
    <text evidence="6">The sequence shown here is derived from an EMBL/GenBank/DDBJ whole genome shotgun (WGS) entry which is preliminary data.</text>
</comment>
<gene>
    <name evidence="6" type="ORF">D6C13_15815</name>
</gene>
<name>A0A419N6N5_9GAMM</name>
<dbReference type="InterPro" id="IPR051013">
    <property type="entry name" value="MBL_superfamily_lactonases"/>
</dbReference>
<proteinExistence type="inferred from homology"/>
<evidence type="ECO:0000313" key="6">
    <source>
        <dbReference type="EMBL" id="RJT42978.1"/>
    </source>
</evidence>
<sequence length="300" mass="32270">MNHSSAVTGAAPQVAETQSTGFYRLKVGDVTVTAISDGSMKMPLEKLLTNISLEDIRQRMAQAAMPTEMDASVNAFVVDTGDQRILIDTGAGALTGYTGGHLQSHLRAAGYAPETISLVLLTHIHSDHCGGVSLDGAPVFAQAPVKVSQEDATYWLARDNLDDIPEGRHRSFNNAKQVMTPVQAAGKLQTFTAPAQVHPLIRALPAPGHTPGSVMYLLESGTEKMLFWGDIIHAEPVQMQDPAVAIQFDIDQNQAIRTREQALRDAADHGYLVGAAHIAFPGTGRVERLGKGYRWIPTNS</sequence>
<evidence type="ECO:0000256" key="4">
    <source>
        <dbReference type="ARBA" id="ARBA00022833"/>
    </source>
</evidence>
<organism evidence="6 7">
    <name type="scientific">Rahnella woolbedingensis</name>
    <dbReference type="NCBI Taxonomy" id="1510574"/>
    <lineage>
        <taxon>Bacteria</taxon>
        <taxon>Pseudomonadati</taxon>
        <taxon>Pseudomonadota</taxon>
        <taxon>Gammaproteobacteria</taxon>
        <taxon>Enterobacterales</taxon>
        <taxon>Yersiniaceae</taxon>
        <taxon>Rahnella</taxon>
    </lineage>
</organism>
<accession>A0A419N6N5</accession>
<keyword evidence="7" id="KW-1185">Reference proteome</keyword>
<evidence type="ECO:0000259" key="5">
    <source>
        <dbReference type="SMART" id="SM00849"/>
    </source>
</evidence>
<dbReference type="GO" id="GO:0016787">
    <property type="term" value="F:hydrolase activity"/>
    <property type="evidence" value="ECO:0007669"/>
    <property type="project" value="UniProtKB-KW"/>
</dbReference>
<comment type="similarity">
    <text evidence="1">Belongs to the metallo-beta-lactamase superfamily.</text>
</comment>
<evidence type="ECO:0000256" key="1">
    <source>
        <dbReference type="ARBA" id="ARBA00007749"/>
    </source>
</evidence>
<feature type="domain" description="Metallo-beta-lactamase" evidence="5">
    <location>
        <begin position="72"/>
        <end position="277"/>
    </location>
</feature>
<dbReference type="GO" id="GO:0046872">
    <property type="term" value="F:metal ion binding"/>
    <property type="evidence" value="ECO:0007669"/>
    <property type="project" value="UniProtKB-KW"/>
</dbReference>
<evidence type="ECO:0000313" key="7">
    <source>
        <dbReference type="Proteomes" id="UP000284908"/>
    </source>
</evidence>
<dbReference type="SUPFAM" id="SSF56281">
    <property type="entry name" value="Metallo-hydrolase/oxidoreductase"/>
    <property type="match status" value="1"/>
</dbReference>
<reference evidence="6 7" key="1">
    <citation type="submission" date="2018-09" db="EMBL/GenBank/DDBJ databases">
        <authorList>
            <person name="Le Fleche-Mateos A."/>
        </authorList>
    </citation>
    <scope>NUCLEOTIDE SEQUENCE [LARGE SCALE GENOMIC DNA]</scope>
    <source>
        <strain evidence="6 7">DSM 27399</strain>
    </source>
</reference>
<dbReference type="InterPro" id="IPR001279">
    <property type="entry name" value="Metallo-B-lactamas"/>
</dbReference>
<dbReference type="Gene3D" id="3.60.15.10">
    <property type="entry name" value="Ribonuclease Z/Hydroxyacylglutathione hydrolase-like"/>
    <property type="match status" value="1"/>
</dbReference>
<dbReference type="AlphaFoldDB" id="A0A419N6N5"/>
<keyword evidence="4" id="KW-0862">Zinc</keyword>
<dbReference type="InterPro" id="IPR036866">
    <property type="entry name" value="RibonucZ/Hydroxyglut_hydro"/>
</dbReference>
<dbReference type="Pfam" id="PF00753">
    <property type="entry name" value="Lactamase_B"/>
    <property type="match status" value="1"/>
</dbReference>
<dbReference type="Proteomes" id="UP000284908">
    <property type="component" value="Unassembled WGS sequence"/>
</dbReference>
<dbReference type="EMBL" id="RAHH01000018">
    <property type="protein sequence ID" value="RJT42978.1"/>
    <property type="molecule type" value="Genomic_DNA"/>
</dbReference>
<dbReference type="SMART" id="SM00849">
    <property type="entry name" value="Lactamase_B"/>
    <property type="match status" value="1"/>
</dbReference>
<keyword evidence="2" id="KW-0479">Metal-binding</keyword>
<dbReference type="PANTHER" id="PTHR42978">
    <property type="entry name" value="QUORUM-QUENCHING LACTONASE YTNP-RELATED-RELATED"/>
    <property type="match status" value="1"/>
</dbReference>
<keyword evidence="3 6" id="KW-0378">Hydrolase</keyword>
<dbReference type="OrthoDB" id="5443440at2"/>